<dbReference type="Pfam" id="PF07980">
    <property type="entry name" value="SusD_RagB"/>
    <property type="match status" value="1"/>
</dbReference>
<keyword evidence="10" id="KW-1185">Reference proteome</keyword>
<dbReference type="EMBL" id="PDUD01000020">
    <property type="protein sequence ID" value="PHN05691.1"/>
    <property type="molecule type" value="Genomic_DNA"/>
</dbReference>
<keyword evidence="4" id="KW-0472">Membrane</keyword>
<evidence type="ECO:0000256" key="1">
    <source>
        <dbReference type="ARBA" id="ARBA00004442"/>
    </source>
</evidence>
<dbReference type="Proteomes" id="UP000223913">
    <property type="component" value="Unassembled WGS sequence"/>
</dbReference>
<dbReference type="Pfam" id="PF14322">
    <property type="entry name" value="SusD-like_3"/>
    <property type="match status" value="1"/>
</dbReference>
<organism evidence="9 10">
    <name type="scientific">Flavilitoribacter nigricans (strain ATCC 23147 / DSM 23189 / NBRC 102662 / NCIMB 1420 / SS-2)</name>
    <name type="common">Lewinella nigricans</name>
    <dbReference type="NCBI Taxonomy" id="1122177"/>
    <lineage>
        <taxon>Bacteria</taxon>
        <taxon>Pseudomonadati</taxon>
        <taxon>Bacteroidota</taxon>
        <taxon>Saprospiria</taxon>
        <taxon>Saprospirales</taxon>
        <taxon>Lewinellaceae</taxon>
        <taxon>Flavilitoribacter</taxon>
    </lineage>
</organism>
<feature type="chain" id="PRO_5013084603" evidence="6">
    <location>
        <begin position="22"/>
        <end position="486"/>
    </location>
</feature>
<evidence type="ECO:0000313" key="9">
    <source>
        <dbReference type="EMBL" id="PHN05691.1"/>
    </source>
</evidence>
<dbReference type="InterPro" id="IPR012944">
    <property type="entry name" value="SusD_RagB_dom"/>
</dbReference>
<evidence type="ECO:0000259" key="8">
    <source>
        <dbReference type="Pfam" id="PF14322"/>
    </source>
</evidence>
<evidence type="ECO:0000259" key="7">
    <source>
        <dbReference type="Pfam" id="PF07980"/>
    </source>
</evidence>
<gene>
    <name evidence="9" type="ORF">CRP01_14535</name>
</gene>
<comment type="subcellular location">
    <subcellularLocation>
        <location evidence="1">Cell outer membrane</location>
    </subcellularLocation>
</comment>
<evidence type="ECO:0000313" key="10">
    <source>
        <dbReference type="Proteomes" id="UP000223913"/>
    </source>
</evidence>
<proteinExistence type="inferred from homology"/>
<keyword evidence="3 6" id="KW-0732">Signal</keyword>
<accession>A0A2D0NB02</accession>
<feature type="domain" description="SusD-like N-terminal" evidence="8">
    <location>
        <begin position="25"/>
        <end position="220"/>
    </location>
</feature>
<dbReference type="InterPro" id="IPR033985">
    <property type="entry name" value="SusD-like_N"/>
</dbReference>
<evidence type="ECO:0000256" key="5">
    <source>
        <dbReference type="ARBA" id="ARBA00023237"/>
    </source>
</evidence>
<evidence type="ECO:0000256" key="3">
    <source>
        <dbReference type="ARBA" id="ARBA00022729"/>
    </source>
</evidence>
<dbReference type="GO" id="GO:0009279">
    <property type="term" value="C:cell outer membrane"/>
    <property type="evidence" value="ECO:0007669"/>
    <property type="project" value="UniProtKB-SubCell"/>
</dbReference>
<reference evidence="9 10" key="1">
    <citation type="submission" date="2017-10" db="EMBL/GenBank/DDBJ databases">
        <title>The draft genome sequence of Lewinella nigricans NBRC 102662.</title>
        <authorList>
            <person name="Wang K."/>
        </authorList>
    </citation>
    <scope>NUCLEOTIDE SEQUENCE [LARGE SCALE GENOMIC DNA]</scope>
    <source>
        <strain evidence="9 10">NBRC 102662</strain>
    </source>
</reference>
<evidence type="ECO:0000256" key="6">
    <source>
        <dbReference type="SAM" id="SignalP"/>
    </source>
</evidence>
<feature type="signal peptide" evidence="6">
    <location>
        <begin position="1"/>
        <end position="21"/>
    </location>
</feature>
<keyword evidence="5" id="KW-0998">Cell outer membrane</keyword>
<dbReference type="PROSITE" id="PS51257">
    <property type="entry name" value="PROKAR_LIPOPROTEIN"/>
    <property type="match status" value="1"/>
</dbReference>
<evidence type="ECO:0000256" key="2">
    <source>
        <dbReference type="ARBA" id="ARBA00006275"/>
    </source>
</evidence>
<name>A0A2D0NB02_FLAN2</name>
<dbReference type="RefSeq" id="WP_099150782.1">
    <property type="nucleotide sequence ID" value="NZ_PDUD01000020.1"/>
</dbReference>
<dbReference type="AlphaFoldDB" id="A0A2D0NB02"/>
<evidence type="ECO:0000256" key="4">
    <source>
        <dbReference type="ARBA" id="ARBA00023136"/>
    </source>
</evidence>
<dbReference type="OrthoDB" id="5694214at2"/>
<comment type="similarity">
    <text evidence="2">Belongs to the SusD family.</text>
</comment>
<feature type="domain" description="RagB/SusD" evidence="7">
    <location>
        <begin position="362"/>
        <end position="486"/>
    </location>
</feature>
<protein>
    <submittedName>
        <fullName evidence="9">RagB/SusD family nutrient uptake outer membrane protein</fullName>
    </submittedName>
</protein>
<comment type="caution">
    <text evidence="9">The sequence shown here is derived from an EMBL/GenBank/DDBJ whole genome shotgun (WGS) entry which is preliminary data.</text>
</comment>
<dbReference type="SUPFAM" id="SSF48452">
    <property type="entry name" value="TPR-like"/>
    <property type="match status" value="1"/>
</dbReference>
<sequence length="486" mass="54693">MKKSIKYLFSLCLLSLLSVGCEDVLDVVPPGEFSPGNVLNNEAGLTSLLFSAYRFQNLQTGHKNLINMEEVTTDMAFNTGGGENRTLSLFINFTWDPSVGWIQGSMWNPHYNAIRDANIILENIETADIQPATASLLTAEARYIRASEYAFLYNWFGPVPLRTSTSQEESLPRAREDELLGFIESELEAILADLPDPGQEPQWGRATKGHALGILTKFYLNTKQWAKVVETTQRILDLNYYELFPVFKDLFKVENEGNKELLVAWPQINDPGSGNTYPNGAFPPNFSYSPLLPEYVWSTSMANWATQYRLRDDFVDSYAAEDQRLITIVQEYVNRNGDMVNLRNNPNNSRSLKYFDPAAVANFHGNDSPIVRFADILLSRAEALNELNGPSQEALDLINQVRSRAGLPDLTLADAGSKEILRDRILAERGWEFVSEGKRREDLIRHGNFIERAQNRGISAQPHHVLFPIPAAEINANPAVEQNPGY</sequence>
<dbReference type="InterPro" id="IPR011990">
    <property type="entry name" value="TPR-like_helical_dom_sf"/>
</dbReference>
<dbReference type="Gene3D" id="1.25.40.390">
    <property type="match status" value="1"/>
</dbReference>